<accession>A0AAU9IN08</accession>
<reference evidence="1" key="1">
    <citation type="submission" date="2021-09" db="EMBL/GenBank/DDBJ databases">
        <authorList>
            <consortium name="AG Swart"/>
            <person name="Singh M."/>
            <person name="Singh A."/>
            <person name="Seah K."/>
            <person name="Emmerich C."/>
        </authorList>
    </citation>
    <scope>NUCLEOTIDE SEQUENCE</scope>
    <source>
        <strain evidence="1">ATCC30299</strain>
    </source>
</reference>
<sequence length="185" mass="20846">MNKDQNASNSDIERILSSQVWKRRSLTMRTTASEIHRKLRIDCSKTSICNNTLSTPSLPPIKESFLNKLKSATLPPLSPSDLSFSPDHSKRLFRLAIPYKTLASSLKSQIRTIKTNTESIRVPVFPKAPFGSHKNEVVPEFEELTFDYTNIHDIELKANQIKCLSGRMKSEGLFANLLAKSADLK</sequence>
<organism evidence="1 2">
    <name type="scientific">Blepharisma stoltei</name>
    <dbReference type="NCBI Taxonomy" id="1481888"/>
    <lineage>
        <taxon>Eukaryota</taxon>
        <taxon>Sar</taxon>
        <taxon>Alveolata</taxon>
        <taxon>Ciliophora</taxon>
        <taxon>Postciliodesmatophora</taxon>
        <taxon>Heterotrichea</taxon>
        <taxon>Heterotrichida</taxon>
        <taxon>Blepharismidae</taxon>
        <taxon>Blepharisma</taxon>
    </lineage>
</organism>
<keyword evidence="2" id="KW-1185">Reference proteome</keyword>
<comment type="caution">
    <text evidence="1">The sequence shown here is derived from an EMBL/GenBank/DDBJ whole genome shotgun (WGS) entry which is preliminary data.</text>
</comment>
<dbReference type="Proteomes" id="UP001162131">
    <property type="component" value="Unassembled WGS sequence"/>
</dbReference>
<evidence type="ECO:0000313" key="2">
    <source>
        <dbReference type="Proteomes" id="UP001162131"/>
    </source>
</evidence>
<dbReference type="EMBL" id="CAJZBQ010000012">
    <property type="protein sequence ID" value="CAG9314528.1"/>
    <property type="molecule type" value="Genomic_DNA"/>
</dbReference>
<gene>
    <name evidence="1" type="ORF">BSTOLATCC_MIC11530</name>
</gene>
<evidence type="ECO:0000313" key="1">
    <source>
        <dbReference type="EMBL" id="CAG9314528.1"/>
    </source>
</evidence>
<proteinExistence type="predicted"/>
<dbReference type="AlphaFoldDB" id="A0AAU9IN08"/>
<name>A0AAU9IN08_9CILI</name>
<protein>
    <submittedName>
        <fullName evidence="1">Uncharacterized protein</fullName>
    </submittedName>
</protein>